<dbReference type="STRING" id="1686286.GCA_900092335_02080"/>
<dbReference type="RefSeq" id="WP_141629122.1">
    <property type="nucleotide sequence ID" value="NZ_VHIR01000014.1"/>
</dbReference>
<dbReference type="AlphaFoldDB" id="A0A540R5K1"/>
<evidence type="ECO:0000313" key="2">
    <source>
        <dbReference type="Proteomes" id="UP000318080"/>
    </source>
</evidence>
<keyword evidence="2" id="KW-1185">Reference proteome</keyword>
<evidence type="ECO:0008006" key="3">
    <source>
        <dbReference type="Google" id="ProtNLM"/>
    </source>
</evidence>
<accession>A0A540R5K1</accession>
<organism evidence="1 2">
    <name type="scientific">Corynebacterium phoceense</name>
    <dbReference type="NCBI Taxonomy" id="1686286"/>
    <lineage>
        <taxon>Bacteria</taxon>
        <taxon>Bacillati</taxon>
        <taxon>Actinomycetota</taxon>
        <taxon>Actinomycetes</taxon>
        <taxon>Mycobacteriales</taxon>
        <taxon>Corynebacteriaceae</taxon>
        <taxon>Corynebacterium</taxon>
    </lineage>
</organism>
<name>A0A540R5K1_9CORY</name>
<dbReference type="Proteomes" id="UP000318080">
    <property type="component" value="Unassembled WGS sequence"/>
</dbReference>
<reference evidence="1 2" key="1">
    <citation type="submission" date="2019-06" db="EMBL/GenBank/DDBJ databases">
        <title>Draft genome of C. phoceense Strain 272.</title>
        <authorList>
            <person name="Pacheco L.G.C."/>
            <person name="Barberis C.M."/>
            <person name="Almuzara M.N."/>
            <person name="Traglia G.M."/>
            <person name="Santos C.S."/>
            <person name="Rocha D.J.P.G."/>
            <person name="Aguiar E.R.G.R."/>
            <person name="Vay C.A."/>
        </authorList>
    </citation>
    <scope>NUCLEOTIDE SEQUENCE [LARGE SCALE GENOMIC DNA]</scope>
    <source>
        <strain evidence="1 2">272</strain>
    </source>
</reference>
<dbReference type="Pfam" id="PF08310">
    <property type="entry name" value="LGFP"/>
    <property type="match status" value="3"/>
</dbReference>
<protein>
    <recommendedName>
        <fullName evidence="3">LGFP repeat-containing protein</fullName>
    </recommendedName>
</protein>
<dbReference type="EMBL" id="VHIR01000014">
    <property type="protein sequence ID" value="TQE43013.1"/>
    <property type="molecule type" value="Genomic_DNA"/>
</dbReference>
<gene>
    <name evidence="1" type="ORF">EJK80_09750</name>
</gene>
<comment type="caution">
    <text evidence="1">The sequence shown here is derived from an EMBL/GenBank/DDBJ whole genome shotgun (WGS) entry which is preliminary data.</text>
</comment>
<sequence length="445" mass="49216">MWSDRYGVPLDVDRQRADYAEVTVAEESSQVDSLARAAYRCESFWPTGIEVCGATLDQYERLGGLTSWLLYPTEVKKQNPDGRGFRQQFVNGWIYWSPEHGAHAVSRMTAAVWARNGWEAGWLGYPTSGENPVNGATALDGEVSGWMQQFEGGRIYRSPALQGFQVASINGLILDKWLAEGGTNSTLGFPVADEAMTPDRVGRFSRFQGGSIYWHPRFGAHSVEGEILKKWGAAGFEVGEYGYPIADAVVEEGTLQATQQFENGIIRGKVFDGSDGYVTPYIYFPSPADAEEYFRSIENSILQNGYGSVPAVAERAAITKEYGPCVLELQYIHRRTKSGATGEDKIVGFKAYTKCSKRVTRIDHSLSLHAHQWFPLRMGSFVKLAEFENHSLSEASLKSEALAYKCDGDKKTIFGGSVAGTIDVSGKKYYARAYPPNTRLECGIK</sequence>
<dbReference type="InterPro" id="IPR013207">
    <property type="entry name" value="LGFP"/>
</dbReference>
<evidence type="ECO:0000313" key="1">
    <source>
        <dbReference type="EMBL" id="TQE43013.1"/>
    </source>
</evidence>
<proteinExistence type="predicted"/>